<accession>A0A2D4PM18</accession>
<sequence length="130" mass="15372">MAISCKQHWQNRNKNGAIRYFMAWANFQDHRMAYLSNRKLISEGLIVWRCLSVNGGTMLQRLCSPEPFDYSSHNPLPLSGAYGKYCLFLITSFNLQEKKTKGFDKCKQFWMIFDCFSLFMEWPSRFCRVV</sequence>
<reference evidence="2" key="1">
    <citation type="submission" date="2017-07" db="EMBL/GenBank/DDBJ databases">
        <authorList>
            <person name="Mikheyev A."/>
            <person name="Grau M."/>
        </authorList>
    </citation>
    <scope>NUCLEOTIDE SEQUENCE</scope>
    <source>
        <tissue evidence="2">Venom_gland</tissue>
    </source>
</reference>
<evidence type="ECO:0000259" key="1">
    <source>
        <dbReference type="PROSITE" id="PS51294"/>
    </source>
</evidence>
<dbReference type="AlphaFoldDB" id="A0A2D4PM18"/>
<protein>
    <recommendedName>
        <fullName evidence="1">HTH myb-type domain-containing protein</fullName>
    </recommendedName>
</protein>
<name>A0A2D4PM18_MICSU</name>
<reference evidence="2" key="2">
    <citation type="submission" date="2017-11" db="EMBL/GenBank/DDBJ databases">
        <title>Coralsnake Venomics: Analyses of Venom Gland Transcriptomes and Proteomes of Six Brazilian Taxa.</title>
        <authorList>
            <person name="Aird S.D."/>
            <person name="Jorge da Silva N."/>
            <person name="Qiu L."/>
            <person name="Villar-Briones A."/>
            <person name="Aparecida-Saddi V."/>
            <person name="Campos-Telles M.P."/>
            <person name="Grau M."/>
            <person name="Mikheyev A.S."/>
        </authorList>
    </citation>
    <scope>NUCLEOTIDE SEQUENCE</scope>
    <source>
        <tissue evidence="2">Venom_gland</tissue>
    </source>
</reference>
<evidence type="ECO:0000313" key="2">
    <source>
        <dbReference type="EMBL" id="LAB59075.1"/>
    </source>
</evidence>
<proteinExistence type="predicted"/>
<organism evidence="2">
    <name type="scientific">Micrurus surinamensis</name>
    <name type="common">Surinam coral snake</name>
    <dbReference type="NCBI Taxonomy" id="129470"/>
    <lineage>
        <taxon>Eukaryota</taxon>
        <taxon>Metazoa</taxon>
        <taxon>Chordata</taxon>
        <taxon>Craniata</taxon>
        <taxon>Vertebrata</taxon>
        <taxon>Euteleostomi</taxon>
        <taxon>Lepidosauria</taxon>
        <taxon>Squamata</taxon>
        <taxon>Bifurcata</taxon>
        <taxon>Unidentata</taxon>
        <taxon>Episquamata</taxon>
        <taxon>Toxicofera</taxon>
        <taxon>Serpentes</taxon>
        <taxon>Colubroidea</taxon>
        <taxon>Elapidae</taxon>
        <taxon>Elapinae</taxon>
        <taxon>Micrurus</taxon>
    </lineage>
</organism>
<feature type="domain" description="HTH myb-type" evidence="1">
    <location>
        <begin position="1"/>
        <end position="17"/>
    </location>
</feature>
<dbReference type="InterPro" id="IPR017930">
    <property type="entry name" value="Myb_dom"/>
</dbReference>
<dbReference type="EMBL" id="IACN01080088">
    <property type="protein sequence ID" value="LAB59075.1"/>
    <property type="molecule type" value="Transcribed_RNA"/>
</dbReference>
<dbReference type="PROSITE" id="PS51294">
    <property type="entry name" value="HTH_MYB"/>
    <property type="match status" value="1"/>
</dbReference>